<accession>A0A089Z0D6</accession>
<organism evidence="8 9">
    <name type="scientific">Pseudomonas rhizosphaerae</name>
    <dbReference type="NCBI Taxonomy" id="216142"/>
    <lineage>
        <taxon>Bacteria</taxon>
        <taxon>Pseudomonadati</taxon>
        <taxon>Pseudomonadota</taxon>
        <taxon>Gammaproteobacteria</taxon>
        <taxon>Pseudomonadales</taxon>
        <taxon>Pseudomonadaceae</taxon>
        <taxon>Pseudomonas</taxon>
    </lineage>
</organism>
<dbReference type="Proteomes" id="UP000029499">
    <property type="component" value="Chromosome"/>
</dbReference>
<protein>
    <recommendedName>
        <fullName evidence="2">protein-tyrosine-phosphatase</fullName>
        <ecNumber evidence="2">3.1.3.48</ecNumber>
    </recommendedName>
</protein>
<dbReference type="eggNOG" id="COG0394">
    <property type="taxonomic scope" value="Bacteria"/>
</dbReference>
<evidence type="ECO:0000256" key="2">
    <source>
        <dbReference type="ARBA" id="ARBA00013064"/>
    </source>
</evidence>
<dbReference type="EMBL" id="CP009533">
    <property type="protein sequence ID" value="AIS19225.1"/>
    <property type="molecule type" value="Genomic_DNA"/>
</dbReference>
<comment type="similarity">
    <text evidence="1">Belongs to the low molecular weight phosphotyrosine protein phosphatase family.</text>
</comment>
<evidence type="ECO:0000313" key="9">
    <source>
        <dbReference type="Proteomes" id="UP000029499"/>
    </source>
</evidence>
<feature type="active site" description="Proton donor" evidence="6">
    <location>
        <position position="115"/>
    </location>
</feature>
<dbReference type="AlphaFoldDB" id="A0A089Z0D6"/>
<dbReference type="PANTHER" id="PTHR11717:SF31">
    <property type="entry name" value="LOW MOLECULAR WEIGHT PROTEIN-TYROSINE-PHOSPHATASE ETP-RELATED"/>
    <property type="match status" value="1"/>
</dbReference>
<evidence type="ECO:0000256" key="6">
    <source>
        <dbReference type="PIRSR" id="PIRSR617867-1"/>
    </source>
</evidence>
<name>A0A089Z0D6_9PSED</name>
<evidence type="ECO:0000256" key="4">
    <source>
        <dbReference type="ARBA" id="ARBA00022912"/>
    </source>
</evidence>
<dbReference type="STRING" id="216142.LT40_18230"/>
<dbReference type="Pfam" id="PF01451">
    <property type="entry name" value="LMWPc"/>
    <property type="match status" value="1"/>
</dbReference>
<sequence length="149" mass="17020">MINKVLVICIGNICRSPMAVALLRHHAPHLQVESAGLKACVGEDMHALTAQVLSDNQIARPAHAACQLTDERVRWADLILVMDQRQLRSITDKAPHTRGKTFLIGKWRDDFEIDDPYRRPLSAFQRTYTELTLCIEGWLPYLSSEDRQR</sequence>
<dbReference type="PANTHER" id="PTHR11717">
    <property type="entry name" value="LOW MOLECULAR WEIGHT PROTEIN TYROSINE PHOSPHATASE"/>
    <property type="match status" value="1"/>
</dbReference>
<keyword evidence="3" id="KW-0378">Hydrolase</keyword>
<dbReference type="CDD" id="cd16343">
    <property type="entry name" value="LMWPTP"/>
    <property type="match status" value="1"/>
</dbReference>
<dbReference type="PRINTS" id="PR00719">
    <property type="entry name" value="LMWPTPASE"/>
</dbReference>
<dbReference type="RefSeq" id="WP_043192445.1">
    <property type="nucleotide sequence ID" value="NZ_CP009533.1"/>
</dbReference>
<comment type="catalytic activity">
    <reaction evidence="5">
        <text>O-phospho-L-tyrosyl-[protein] + H2O = L-tyrosyl-[protein] + phosphate</text>
        <dbReference type="Rhea" id="RHEA:10684"/>
        <dbReference type="Rhea" id="RHEA-COMP:10136"/>
        <dbReference type="Rhea" id="RHEA-COMP:20101"/>
        <dbReference type="ChEBI" id="CHEBI:15377"/>
        <dbReference type="ChEBI" id="CHEBI:43474"/>
        <dbReference type="ChEBI" id="CHEBI:46858"/>
        <dbReference type="ChEBI" id="CHEBI:61978"/>
        <dbReference type="EC" id="3.1.3.48"/>
    </reaction>
</comment>
<evidence type="ECO:0000313" key="8">
    <source>
        <dbReference type="EMBL" id="AIS19225.1"/>
    </source>
</evidence>
<dbReference type="Gene3D" id="3.40.50.2300">
    <property type="match status" value="1"/>
</dbReference>
<dbReference type="SUPFAM" id="SSF52788">
    <property type="entry name" value="Phosphotyrosine protein phosphatases I"/>
    <property type="match status" value="1"/>
</dbReference>
<dbReference type="KEGG" id="prh:LT40_18230"/>
<reference evidence="8 9" key="1">
    <citation type="journal article" date="2015" name="J. Biotechnol.">
        <title>Complete genome sequence of Pseudomonas rhizosphaerae IH5T (=DSM 16299T), a phosphate-solubilizing rhizobacterium for bacterial biofertilizer.</title>
        <authorList>
            <person name="Kwak Y."/>
            <person name="Jung B.K."/>
            <person name="Shin J.H."/>
        </authorList>
    </citation>
    <scope>NUCLEOTIDE SEQUENCE [LARGE SCALE GENOMIC DNA]</scope>
    <source>
        <strain evidence="8">DSM 16299</strain>
    </source>
</reference>
<feature type="active site" description="Nucleophile" evidence="6">
    <location>
        <position position="9"/>
    </location>
</feature>
<keyword evidence="4" id="KW-0904">Protein phosphatase</keyword>
<dbReference type="InterPro" id="IPR017867">
    <property type="entry name" value="Tyr_phospatase_low_mol_wt"/>
</dbReference>
<dbReference type="HOGENOM" id="CLU_071415_1_1_6"/>
<dbReference type="GO" id="GO:0004725">
    <property type="term" value="F:protein tyrosine phosphatase activity"/>
    <property type="evidence" value="ECO:0007669"/>
    <property type="project" value="UniProtKB-EC"/>
</dbReference>
<dbReference type="EC" id="3.1.3.48" evidence="2"/>
<dbReference type="SMART" id="SM00226">
    <property type="entry name" value="LMWPc"/>
    <property type="match status" value="1"/>
</dbReference>
<evidence type="ECO:0000256" key="1">
    <source>
        <dbReference type="ARBA" id="ARBA00011063"/>
    </source>
</evidence>
<dbReference type="InterPro" id="IPR036196">
    <property type="entry name" value="Ptyr_pPase_sf"/>
</dbReference>
<feature type="domain" description="Phosphotyrosine protein phosphatase I" evidence="7">
    <location>
        <begin position="3"/>
        <end position="141"/>
    </location>
</feature>
<dbReference type="InterPro" id="IPR023485">
    <property type="entry name" value="Ptyr_pPase"/>
</dbReference>
<gene>
    <name evidence="8" type="ORF">LT40_18230</name>
</gene>
<proteinExistence type="inferred from homology"/>
<evidence type="ECO:0000256" key="3">
    <source>
        <dbReference type="ARBA" id="ARBA00022801"/>
    </source>
</evidence>
<feature type="active site" evidence="6">
    <location>
        <position position="15"/>
    </location>
</feature>
<evidence type="ECO:0000259" key="7">
    <source>
        <dbReference type="SMART" id="SM00226"/>
    </source>
</evidence>
<keyword evidence="9" id="KW-1185">Reference proteome</keyword>
<dbReference type="OrthoDB" id="9784339at2"/>
<dbReference type="InterPro" id="IPR050438">
    <property type="entry name" value="LMW_PTPase"/>
</dbReference>
<evidence type="ECO:0000256" key="5">
    <source>
        <dbReference type="ARBA" id="ARBA00051722"/>
    </source>
</evidence>